<evidence type="ECO:0000256" key="4">
    <source>
        <dbReference type="ARBA" id="ARBA00022475"/>
    </source>
</evidence>
<gene>
    <name evidence="18" type="ORF">C0081_05835</name>
</gene>
<dbReference type="InterPro" id="IPR005467">
    <property type="entry name" value="His_kinase_dom"/>
</dbReference>
<comment type="catalytic activity">
    <reaction evidence="1">
        <text>ATP + protein L-histidine = ADP + protein N-phospho-L-histidine.</text>
        <dbReference type="EC" id="2.7.13.3"/>
    </reaction>
</comment>
<organism evidence="18 19">
    <name type="scientific">Cohaesibacter celericrescens</name>
    <dbReference type="NCBI Taxonomy" id="2067669"/>
    <lineage>
        <taxon>Bacteria</taxon>
        <taxon>Pseudomonadati</taxon>
        <taxon>Pseudomonadota</taxon>
        <taxon>Alphaproteobacteria</taxon>
        <taxon>Hyphomicrobiales</taxon>
        <taxon>Cohaesibacteraceae</taxon>
    </lineage>
</organism>
<dbReference type="InterPro" id="IPR011006">
    <property type="entry name" value="CheY-like_superfamily"/>
</dbReference>
<dbReference type="Gene3D" id="3.30.565.10">
    <property type="entry name" value="Histidine kinase-like ATPase, C-terminal domain"/>
    <property type="match status" value="1"/>
</dbReference>
<evidence type="ECO:0000256" key="8">
    <source>
        <dbReference type="ARBA" id="ARBA00022840"/>
    </source>
</evidence>
<dbReference type="PROSITE" id="PS50894">
    <property type="entry name" value="HPT"/>
    <property type="match status" value="1"/>
</dbReference>
<feature type="transmembrane region" description="Helical" evidence="14">
    <location>
        <begin position="102"/>
        <end position="127"/>
    </location>
</feature>
<dbReference type="SUPFAM" id="SSF55874">
    <property type="entry name" value="ATPase domain of HSP90 chaperone/DNA topoisomerase II/histidine kinase"/>
    <property type="match status" value="1"/>
</dbReference>
<dbReference type="SUPFAM" id="SSF52172">
    <property type="entry name" value="CheY-like"/>
    <property type="match status" value="1"/>
</dbReference>
<keyword evidence="5 13" id="KW-0597">Phosphoprotein</keyword>
<feature type="transmembrane region" description="Helical" evidence="14">
    <location>
        <begin position="62"/>
        <end position="82"/>
    </location>
</feature>
<evidence type="ECO:0000256" key="13">
    <source>
        <dbReference type="PROSITE-ProRule" id="PRU00169"/>
    </source>
</evidence>
<dbReference type="SMART" id="SM00388">
    <property type="entry name" value="HisKA"/>
    <property type="match status" value="1"/>
</dbReference>
<feature type="domain" description="Response regulatory" evidence="16">
    <location>
        <begin position="585"/>
        <end position="705"/>
    </location>
</feature>
<dbReference type="InterPro" id="IPR003661">
    <property type="entry name" value="HisK_dim/P_dom"/>
</dbReference>
<dbReference type="GO" id="GO:0000155">
    <property type="term" value="F:phosphorelay sensor kinase activity"/>
    <property type="evidence" value="ECO:0007669"/>
    <property type="project" value="InterPro"/>
</dbReference>
<dbReference type="PRINTS" id="PR00344">
    <property type="entry name" value="BCTRLSENSOR"/>
</dbReference>
<evidence type="ECO:0000256" key="12">
    <source>
        <dbReference type="PROSITE-ProRule" id="PRU00110"/>
    </source>
</evidence>
<keyword evidence="6 14" id="KW-0812">Transmembrane</keyword>
<dbReference type="InterPro" id="IPR036097">
    <property type="entry name" value="HisK_dim/P_sf"/>
</dbReference>
<evidence type="ECO:0000256" key="11">
    <source>
        <dbReference type="ARBA" id="ARBA00023136"/>
    </source>
</evidence>
<dbReference type="CDD" id="cd00082">
    <property type="entry name" value="HisKA"/>
    <property type="match status" value="1"/>
</dbReference>
<keyword evidence="9 14" id="KW-1133">Transmembrane helix</keyword>
<evidence type="ECO:0000313" key="19">
    <source>
        <dbReference type="Proteomes" id="UP000234881"/>
    </source>
</evidence>
<dbReference type="InterPro" id="IPR036641">
    <property type="entry name" value="HPT_dom_sf"/>
</dbReference>
<dbReference type="Pfam" id="PF00072">
    <property type="entry name" value="Response_reg"/>
    <property type="match status" value="1"/>
</dbReference>
<reference evidence="18 19" key="1">
    <citation type="submission" date="2018-01" db="EMBL/GenBank/DDBJ databases">
        <title>The draft genome sequence of Cohaesibacter sp. H1304.</title>
        <authorList>
            <person name="Wang N.-N."/>
            <person name="Du Z.-J."/>
        </authorList>
    </citation>
    <scope>NUCLEOTIDE SEQUENCE [LARGE SCALE GENOMIC DNA]</scope>
    <source>
        <strain evidence="18 19">H1304</strain>
    </source>
</reference>
<dbReference type="InterPro" id="IPR036890">
    <property type="entry name" value="HATPase_C_sf"/>
</dbReference>
<dbReference type="PANTHER" id="PTHR45339">
    <property type="entry name" value="HYBRID SIGNAL TRANSDUCTION HISTIDINE KINASE J"/>
    <property type="match status" value="1"/>
</dbReference>
<protein>
    <recommendedName>
        <fullName evidence="3">histidine kinase</fullName>
        <ecNumber evidence="3">2.7.13.3</ecNumber>
    </recommendedName>
</protein>
<dbReference type="Gene3D" id="1.10.287.130">
    <property type="match status" value="1"/>
</dbReference>
<evidence type="ECO:0000259" key="17">
    <source>
        <dbReference type="PROSITE" id="PS50894"/>
    </source>
</evidence>
<dbReference type="EC" id="2.7.13.3" evidence="3"/>
<feature type="transmembrane region" description="Helical" evidence="14">
    <location>
        <begin position="28"/>
        <end position="50"/>
    </location>
</feature>
<dbReference type="OrthoDB" id="9791542at2"/>
<dbReference type="PROSITE" id="PS50109">
    <property type="entry name" value="HIS_KIN"/>
    <property type="match status" value="1"/>
</dbReference>
<keyword evidence="7" id="KW-0547">Nucleotide-binding</keyword>
<feature type="transmembrane region" description="Helical" evidence="14">
    <location>
        <begin position="159"/>
        <end position="185"/>
    </location>
</feature>
<evidence type="ECO:0000256" key="6">
    <source>
        <dbReference type="ARBA" id="ARBA00022692"/>
    </source>
</evidence>
<evidence type="ECO:0000256" key="14">
    <source>
        <dbReference type="SAM" id="Phobius"/>
    </source>
</evidence>
<dbReference type="PROSITE" id="PS50110">
    <property type="entry name" value="RESPONSE_REGULATORY"/>
    <property type="match status" value="1"/>
</dbReference>
<dbReference type="SMART" id="SM00448">
    <property type="entry name" value="REC"/>
    <property type="match status" value="1"/>
</dbReference>
<sequence length="869" mass="95775">MRSPLQVPFALYTRAKFMLAARDDSEHVAIFMRYVIIVTLYLFLSIGMVLNSSTLHRLYEGSAGATVIFLAVVTFQFLHLLLSPGVSVGRRLLSIANDLGLLTFAIFVLGPEGTGLYPFYFWVILAAGFRYGTLYLKVAALFSAISLISIFWWLDLWMISPMVCFVQVGGIVVLSLAVLGFLHTIQRAIDGEKRANRAKSTFLATISHEVRTPLNAIKGLSDLLGDSKLDREQRRMVSTISESGSSLLTLINHLLDYSRAESGKMPENYEDFDLFVMLGRVYRLFHAEALRKKLYLSIHIDPAMRRLYHGNHRFVEDILINFLSNALKFTQAGHVTLKVSLIEDGEIEHKVRFEVIDTGVGIPVEAQAKIFHSFTQSDDRIKDRFGGSGLGLALCRQYADALGGQITVASTAGKGSCFALNIGLDLMLEAKNPSFSKSVIGDTLDLALVSSDAILQSQVKAIHKRSRSFLDLKEAVVALVKNSRNGNLASLLLIDHCGMPEDVAVVQAQISELGKGATIHVVWICAGSENPIHLAKIQPQHGLAFISKSDVRYRLSKLVRLAANLYDRQEEAVKWQPVEKEKQLKILVADDNRTNQMVIEKLLESLGHAVRLVENGEQALAELANGRFDLVFLDINMPILNGLETSRRFRDTAGSRDPSNQPPMMALTADASPEMALRCEEAGMVACLHKPIERVQLKNLLDEYCNRDKVDLINAPVITPNLKPIQACVLVESTLKDLTDLGGQEFVVGLAHQFSEDGIATLKRLSSAVNECNDSEFRDEAHALRSAAANVGAQAVFDLCLSWRDMSAAELHEEGGAHLRELIEQMTASISALEHHLSITLPKFKMSEAGTEKASVDAVPTNEAGDIAV</sequence>
<dbReference type="InterPro" id="IPR003594">
    <property type="entry name" value="HATPase_dom"/>
</dbReference>
<dbReference type="Pfam" id="PF02518">
    <property type="entry name" value="HATPase_c"/>
    <property type="match status" value="1"/>
</dbReference>
<dbReference type="SMART" id="SM00387">
    <property type="entry name" value="HATPase_c"/>
    <property type="match status" value="1"/>
</dbReference>
<evidence type="ECO:0000256" key="3">
    <source>
        <dbReference type="ARBA" id="ARBA00012438"/>
    </source>
</evidence>
<keyword evidence="10" id="KW-0902">Two-component regulatory system</keyword>
<evidence type="ECO:0000256" key="5">
    <source>
        <dbReference type="ARBA" id="ARBA00022553"/>
    </source>
</evidence>
<dbReference type="AlphaFoldDB" id="A0A2N5XUI9"/>
<dbReference type="Gene3D" id="1.20.120.160">
    <property type="entry name" value="HPT domain"/>
    <property type="match status" value="1"/>
</dbReference>
<name>A0A2N5XUI9_9HYPH</name>
<evidence type="ECO:0000256" key="9">
    <source>
        <dbReference type="ARBA" id="ARBA00022989"/>
    </source>
</evidence>
<dbReference type="Gene3D" id="3.40.50.2300">
    <property type="match status" value="1"/>
</dbReference>
<evidence type="ECO:0000259" key="16">
    <source>
        <dbReference type="PROSITE" id="PS50110"/>
    </source>
</evidence>
<proteinExistence type="predicted"/>
<dbReference type="GO" id="GO:0005524">
    <property type="term" value="F:ATP binding"/>
    <property type="evidence" value="ECO:0007669"/>
    <property type="project" value="UniProtKB-KW"/>
</dbReference>
<evidence type="ECO:0000313" key="18">
    <source>
        <dbReference type="EMBL" id="PLW78164.1"/>
    </source>
</evidence>
<comment type="subcellular location">
    <subcellularLocation>
        <location evidence="2">Cell membrane</location>
        <topology evidence="2">Multi-pass membrane protein</topology>
    </subcellularLocation>
</comment>
<evidence type="ECO:0000256" key="1">
    <source>
        <dbReference type="ARBA" id="ARBA00000085"/>
    </source>
</evidence>
<feature type="domain" description="Histidine kinase" evidence="15">
    <location>
        <begin position="205"/>
        <end position="426"/>
    </location>
</feature>
<dbReference type="Pfam" id="PF00512">
    <property type="entry name" value="HisKA"/>
    <property type="match status" value="1"/>
</dbReference>
<evidence type="ECO:0000259" key="15">
    <source>
        <dbReference type="PROSITE" id="PS50109"/>
    </source>
</evidence>
<dbReference type="Proteomes" id="UP000234881">
    <property type="component" value="Unassembled WGS sequence"/>
</dbReference>
<feature type="modified residue" description="4-aspartylphosphate" evidence="13">
    <location>
        <position position="634"/>
    </location>
</feature>
<evidence type="ECO:0000256" key="10">
    <source>
        <dbReference type="ARBA" id="ARBA00023012"/>
    </source>
</evidence>
<feature type="domain" description="HPt" evidence="17">
    <location>
        <begin position="743"/>
        <end position="840"/>
    </location>
</feature>
<dbReference type="EMBL" id="PKUQ01000010">
    <property type="protein sequence ID" value="PLW78164.1"/>
    <property type="molecule type" value="Genomic_DNA"/>
</dbReference>
<dbReference type="CDD" id="cd16922">
    <property type="entry name" value="HATPase_EvgS-ArcB-TorS-like"/>
    <property type="match status" value="1"/>
</dbReference>
<accession>A0A2N5XUI9</accession>
<dbReference type="InterPro" id="IPR008207">
    <property type="entry name" value="Sig_transdc_His_kin_Hpt_dom"/>
</dbReference>
<dbReference type="SUPFAM" id="SSF47384">
    <property type="entry name" value="Homodimeric domain of signal transducing histidine kinase"/>
    <property type="match status" value="1"/>
</dbReference>
<keyword evidence="8" id="KW-0067">ATP-binding</keyword>
<evidence type="ECO:0000256" key="2">
    <source>
        <dbReference type="ARBA" id="ARBA00004651"/>
    </source>
</evidence>
<dbReference type="CDD" id="cd17546">
    <property type="entry name" value="REC_hyHK_CKI1_RcsC-like"/>
    <property type="match status" value="1"/>
</dbReference>
<keyword evidence="11 14" id="KW-0472">Membrane</keyword>
<evidence type="ECO:0000256" key="7">
    <source>
        <dbReference type="ARBA" id="ARBA00022741"/>
    </source>
</evidence>
<keyword evidence="19" id="KW-1185">Reference proteome</keyword>
<feature type="modified residue" description="Phosphohistidine" evidence="12">
    <location>
        <position position="782"/>
    </location>
</feature>
<dbReference type="InterPro" id="IPR001789">
    <property type="entry name" value="Sig_transdc_resp-reg_receiver"/>
</dbReference>
<dbReference type="PANTHER" id="PTHR45339:SF1">
    <property type="entry name" value="HYBRID SIGNAL TRANSDUCTION HISTIDINE KINASE J"/>
    <property type="match status" value="1"/>
</dbReference>
<dbReference type="InterPro" id="IPR004358">
    <property type="entry name" value="Sig_transdc_His_kin-like_C"/>
</dbReference>
<feature type="transmembrane region" description="Helical" evidence="14">
    <location>
        <begin position="134"/>
        <end position="153"/>
    </location>
</feature>
<dbReference type="GO" id="GO:0005886">
    <property type="term" value="C:plasma membrane"/>
    <property type="evidence" value="ECO:0007669"/>
    <property type="project" value="UniProtKB-SubCell"/>
</dbReference>
<comment type="caution">
    <text evidence="18">The sequence shown here is derived from an EMBL/GenBank/DDBJ whole genome shotgun (WGS) entry which is preliminary data.</text>
</comment>
<keyword evidence="4" id="KW-1003">Cell membrane</keyword>
<dbReference type="SUPFAM" id="SSF47226">
    <property type="entry name" value="Histidine-containing phosphotransfer domain, HPT domain"/>
    <property type="match status" value="1"/>
</dbReference>
<dbReference type="RefSeq" id="WP_101532875.1">
    <property type="nucleotide sequence ID" value="NZ_PKUQ01000010.1"/>
</dbReference>